<dbReference type="AlphaFoldDB" id="A0A2P2PAE4"/>
<organism evidence="1">
    <name type="scientific">Rhizophora mucronata</name>
    <name type="common">Asiatic mangrove</name>
    <dbReference type="NCBI Taxonomy" id="61149"/>
    <lineage>
        <taxon>Eukaryota</taxon>
        <taxon>Viridiplantae</taxon>
        <taxon>Streptophyta</taxon>
        <taxon>Embryophyta</taxon>
        <taxon>Tracheophyta</taxon>
        <taxon>Spermatophyta</taxon>
        <taxon>Magnoliopsida</taxon>
        <taxon>eudicotyledons</taxon>
        <taxon>Gunneridae</taxon>
        <taxon>Pentapetalae</taxon>
        <taxon>rosids</taxon>
        <taxon>fabids</taxon>
        <taxon>Malpighiales</taxon>
        <taxon>Rhizophoraceae</taxon>
        <taxon>Rhizophora</taxon>
    </lineage>
</organism>
<proteinExistence type="predicted"/>
<reference evidence="1" key="1">
    <citation type="submission" date="2018-02" db="EMBL/GenBank/DDBJ databases">
        <title>Rhizophora mucronata_Transcriptome.</title>
        <authorList>
            <person name="Meera S.P."/>
            <person name="Sreeshan A."/>
            <person name="Augustine A."/>
        </authorList>
    </citation>
    <scope>NUCLEOTIDE SEQUENCE</scope>
    <source>
        <tissue evidence="1">Leaf</tissue>
    </source>
</reference>
<evidence type="ECO:0000313" key="1">
    <source>
        <dbReference type="EMBL" id="MBX51718.1"/>
    </source>
</evidence>
<dbReference type="EMBL" id="GGEC01071234">
    <property type="protein sequence ID" value="MBX51718.1"/>
    <property type="molecule type" value="Transcribed_RNA"/>
</dbReference>
<name>A0A2P2PAE4_RHIMU</name>
<sequence length="36" mass="4046">MLNKMNVRMDTVKFSQILIMCKRNTTSNGNGNSNLA</sequence>
<protein>
    <submittedName>
        <fullName evidence="1">Uncharacterized protein</fullName>
    </submittedName>
</protein>
<accession>A0A2P2PAE4</accession>